<dbReference type="Gene3D" id="3.30.70.360">
    <property type="match status" value="1"/>
</dbReference>
<dbReference type="InterPro" id="IPR011650">
    <property type="entry name" value="Peptidase_M20_dimer"/>
</dbReference>
<organism evidence="3 4">
    <name type="scientific">Leucobacter luti</name>
    <dbReference type="NCBI Taxonomy" id="340320"/>
    <lineage>
        <taxon>Bacteria</taxon>
        <taxon>Bacillati</taxon>
        <taxon>Actinomycetota</taxon>
        <taxon>Actinomycetes</taxon>
        <taxon>Micrococcales</taxon>
        <taxon>Microbacteriaceae</taxon>
        <taxon>Leucobacter</taxon>
    </lineage>
</organism>
<comment type="cofactor">
    <cofactor evidence="1">
        <name>Mn(2+)</name>
        <dbReference type="ChEBI" id="CHEBI:29035"/>
    </cofactor>
    <text evidence="1">The Mn(2+) ion enhances activity.</text>
</comment>
<evidence type="ECO:0000256" key="1">
    <source>
        <dbReference type="PIRSR" id="PIRSR005962-1"/>
    </source>
</evidence>
<feature type="binding site" evidence="1">
    <location>
        <position position="171"/>
    </location>
    <ligand>
        <name>Mn(2+)</name>
        <dbReference type="ChEBI" id="CHEBI:29035"/>
        <label>2</label>
    </ligand>
</feature>
<evidence type="ECO:0000313" key="4">
    <source>
        <dbReference type="Proteomes" id="UP000295601"/>
    </source>
</evidence>
<feature type="binding site" evidence="1">
    <location>
        <position position="373"/>
    </location>
    <ligand>
        <name>Mn(2+)</name>
        <dbReference type="ChEBI" id="CHEBI:29035"/>
        <label>2</label>
    </ligand>
</feature>
<comment type="caution">
    <text evidence="3">The sequence shown here is derived from an EMBL/GenBank/DDBJ whole genome shotgun (WGS) entry which is preliminary data.</text>
</comment>
<keyword evidence="1" id="KW-0464">Manganese</keyword>
<dbReference type="InterPro" id="IPR036264">
    <property type="entry name" value="Bact_exopeptidase_dim_dom"/>
</dbReference>
<dbReference type="NCBIfam" id="TIGR01891">
    <property type="entry name" value="amidohydrolases"/>
    <property type="match status" value="1"/>
</dbReference>
<proteinExistence type="predicted"/>
<dbReference type="Pfam" id="PF07687">
    <property type="entry name" value="M20_dimer"/>
    <property type="match status" value="1"/>
</dbReference>
<dbReference type="PANTHER" id="PTHR11014:SF63">
    <property type="entry name" value="METALLOPEPTIDASE, PUTATIVE (AFU_ORTHOLOGUE AFUA_6G09600)-RELATED"/>
    <property type="match status" value="1"/>
</dbReference>
<keyword evidence="4" id="KW-1185">Reference proteome</keyword>
<gene>
    <name evidence="3" type="ORF">EDF62_0102</name>
</gene>
<dbReference type="GO" id="GO:0046872">
    <property type="term" value="F:metal ion binding"/>
    <property type="evidence" value="ECO:0007669"/>
    <property type="project" value="UniProtKB-KW"/>
</dbReference>
<keyword evidence="3" id="KW-0378">Hydrolase</keyword>
<evidence type="ECO:0000259" key="2">
    <source>
        <dbReference type="Pfam" id="PF07687"/>
    </source>
</evidence>
<dbReference type="EMBL" id="SNYA01000001">
    <property type="protein sequence ID" value="TDP95418.1"/>
    <property type="molecule type" value="Genomic_DNA"/>
</dbReference>
<reference evidence="3 4" key="1">
    <citation type="submission" date="2019-03" db="EMBL/GenBank/DDBJ databases">
        <title>Genomic analyses of the natural microbiome of Caenorhabditis elegans.</title>
        <authorList>
            <person name="Samuel B."/>
        </authorList>
    </citation>
    <scope>NUCLEOTIDE SEQUENCE [LARGE SCALE GENOMIC DNA]</scope>
    <source>
        <strain evidence="3 4">JUb18</strain>
    </source>
</reference>
<protein>
    <submittedName>
        <fullName evidence="3">Hippurate hydrolase</fullName>
    </submittedName>
</protein>
<dbReference type="PANTHER" id="PTHR11014">
    <property type="entry name" value="PEPTIDASE M20 FAMILY MEMBER"/>
    <property type="match status" value="1"/>
</dbReference>
<feature type="binding site" evidence="1">
    <location>
        <position position="108"/>
    </location>
    <ligand>
        <name>Mn(2+)</name>
        <dbReference type="ChEBI" id="CHEBI:29035"/>
        <label>2</label>
    </ligand>
</feature>
<dbReference type="Pfam" id="PF01546">
    <property type="entry name" value="Peptidase_M20"/>
    <property type="match status" value="1"/>
</dbReference>
<accession>A0A4V3CYT7</accession>
<evidence type="ECO:0000313" key="3">
    <source>
        <dbReference type="EMBL" id="TDP95418.1"/>
    </source>
</evidence>
<dbReference type="SUPFAM" id="SSF55031">
    <property type="entry name" value="Bacterial exopeptidase dimerisation domain"/>
    <property type="match status" value="1"/>
</dbReference>
<feature type="binding site" evidence="1">
    <location>
        <position position="144"/>
    </location>
    <ligand>
        <name>Mn(2+)</name>
        <dbReference type="ChEBI" id="CHEBI:29035"/>
        <label>2</label>
    </ligand>
</feature>
<dbReference type="Proteomes" id="UP000295601">
    <property type="component" value="Unassembled WGS sequence"/>
</dbReference>
<dbReference type="SUPFAM" id="SSF53187">
    <property type="entry name" value="Zn-dependent exopeptidases"/>
    <property type="match status" value="1"/>
</dbReference>
<dbReference type="GO" id="GO:0016787">
    <property type="term" value="F:hydrolase activity"/>
    <property type="evidence" value="ECO:0007669"/>
    <property type="project" value="UniProtKB-KW"/>
</dbReference>
<feature type="domain" description="Peptidase M20 dimerisation" evidence="2">
    <location>
        <begin position="194"/>
        <end position="290"/>
    </location>
</feature>
<dbReference type="RefSeq" id="WP_133615410.1">
    <property type="nucleotide sequence ID" value="NZ_SNYA01000001.1"/>
</dbReference>
<dbReference type="PIRSF" id="PIRSF005962">
    <property type="entry name" value="Pept_M20D_amidohydro"/>
    <property type="match status" value="1"/>
</dbReference>
<dbReference type="Gene3D" id="3.40.630.10">
    <property type="entry name" value="Zn peptidases"/>
    <property type="match status" value="1"/>
</dbReference>
<dbReference type="InterPro" id="IPR017439">
    <property type="entry name" value="Amidohydrolase"/>
</dbReference>
<dbReference type="AlphaFoldDB" id="A0A4V3CYT7"/>
<dbReference type="InterPro" id="IPR002933">
    <property type="entry name" value="Peptidase_M20"/>
</dbReference>
<name>A0A4V3CYT7_9MICO</name>
<sequence length="406" mass="43323">MLHTELTEAELASLHDTYRHLHRNPELSMQEHRTAEFIETRLTVLGIEHFRCGGTGVVGVLRNGAGPVVAFRADTDGLPIEEDTGAEYRSIATGALADGTVVPVMHGCGHDTHVAAALAAAAVFVRERASWSGTIVWVFQPGEETAEGAAAMVADQLWERAPKPEIVLGQHVIPFVPAGAVGVASGSAMAMADSLRVTVFGTQSHGSQPQNAIDPVVLGAHMVVRLQTIVSRELSPQDPAVVTCGTFHAGLKENIIPDRAEFTLNIRTLSEDVRDRVLRAITRILNAEADASNAPRPRVEEIYRFPLLYNDPAHVARVSEALSAELGAEQVVALPPAMGSEDFGWLAESIGVPNVYWVFGGFPADVAAPPVNHSPFFLPELEPTLSTGVRAAVSAIRKYLDGPAAA</sequence>
<feature type="binding site" evidence="1">
    <location>
        <position position="110"/>
    </location>
    <ligand>
        <name>Mn(2+)</name>
        <dbReference type="ChEBI" id="CHEBI:29035"/>
        <label>2</label>
    </ligand>
</feature>
<keyword evidence="1" id="KW-0479">Metal-binding</keyword>
<dbReference type="OrthoDB" id="9777385at2"/>